<evidence type="ECO:0000313" key="2">
    <source>
        <dbReference type="Proteomes" id="UP000826212"/>
    </source>
</evidence>
<organism evidence="1 2">
    <name type="scientific">Halosquirtibacter laminarini</name>
    <dbReference type="NCBI Taxonomy" id="3374600"/>
    <lineage>
        <taxon>Bacteria</taxon>
        <taxon>Pseudomonadati</taxon>
        <taxon>Bacteroidota</taxon>
        <taxon>Bacteroidia</taxon>
        <taxon>Marinilabiliales</taxon>
        <taxon>Prolixibacteraceae</taxon>
        <taxon>Halosquirtibacter</taxon>
    </lineage>
</organism>
<dbReference type="EMBL" id="CP081303">
    <property type="protein sequence ID" value="QZE14020.1"/>
    <property type="molecule type" value="Genomic_DNA"/>
</dbReference>
<gene>
    <name evidence="1" type="ORF">K4L44_16055</name>
</gene>
<protein>
    <submittedName>
        <fullName evidence="1">DUF5110 domain-containing protein</fullName>
    </submittedName>
</protein>
<name>A0AC61NEK0_9BACT</name>
<keyword evidence="2" id="KW-1185">Reference proteome</keyword>
<evidence type="ECO:0000313" key="1">
    <source>
        <dbReference type="EMBL" id="QZE14020.1"/>
    </source>
</evidence>
<proteinExistence type="predicted"/>
<dbReference type="Proteomes" id="UP000826212">
    <property type="component" value="Chromosome"/>
</dbReference>
<sequence length="794" mass="91712">MKYQRFQLLLILLLFVGVEASMGQVRDMKVDKNETLHFTLHQTPIQISLFNNTTVEIKALNTNKVIDTKAIFAENQHIPHIKNTHYGAIIEGTYWIAKVNKEPFSIRFFKKRDLLNPFAEVMNIVYKEAKLQYDLKVKPNEQIYGGGARAISMDRRGETLKLHNEPHYSYGWGEKNLNFSQPLFFSSNNYSIFYNSGATGFADICDTKKNTLSIGSGYSGNALYITIGEDPKDLHHQFAKLVGTAPLPPRWALGNLMSRFGYTSQRQAEEMIEKMQAEEVPVDAIILDLYWFGYGQKEWRMGDLKWNTDSFPTHRKMIQKFKKKGIQTILIAEPFILESTKSHKDAEKANALGLNKDGDPFIIEKFWFGKASLVDIFSDAGKKWFWNKYNPLIKEGVSAWWGDLGEPEMHPDGIHYQLGTTNQIHNIYGHYWSKMLSDEYAKNYPNTRLFHLNRAGFVGTQRFSSFPWSGDVSRSWRGLKPQIPIMLGLSMGQIPYASSDLGGFCAGPQNNELYTRWLQFGVFNPIYRPHGADVPSEVVEYPDSVKRVVKKAINLRYQLMPYNYNLTWQQTKQGTALASPWFFENDIPKEMWDRDDVYMWGPSFLVYPVLEEGQKTKEMFLPNGIWFNFYNDDRYLGNSNITLPLTLDHIPVFVKAGSFIPMVESFQNTQHYNTKKLTMHYYADRTVGESTYTWFNDDGKGKNNLQNNQFETLDCKINQTSEGVTLETHHTGSLYNVAKSKTRTIQWVFHNVDNPVKVLINNQVITLQSEYNSEVKTLTIEIDQKENQKIELKY</sequence>
<reference evidence="1" key="1">
    <citation type="submission" date="2021-08" db="EMBL/GenBank/DDBJ databases">
        <title>Novel anaerobic bacterium isolated from sea squirt in East Sea, Republic of Korea.</title>
        <authorList>
            <person name="Nguyen T.H."/>
            <person name="Li Z."/>
            <person name="Lee Y.-J."/>
            <person name="Ko J."/>
            <person name="Kim S.-G."/>
        </authorList>
    </citation>
    <scope>NUCLEOTIDE SEQUENCE</scope>
    <source>
        <strain evidence="1">KCTC 25031</strain>
    </source>
</reference>
<accession>A0AC61NEK0</accession>